<evidence type="ECO:0000259" key="4">
    <source>
        <dbReference type="Pfam" id="PF12894"/>
    </source>
</evidence>
<dbReference type="SUPFAM" id="SSF50978">
    <property type="entry name" value="WD40 repeat-like"/>
    <property type="match status" value="2"/>
</dbReference>
<sequence>MLNGLIRKNFRKITLAFLAILTIGSLSFVPSQSVWAARLAKATPMPTNIAIGDSGSMNIDVADDPIMTVAYSGDGHYLAAGFKNGISFYDASTQKFLKTVDLSFSENEAEQLVFSPDNKMMAAITRHKDSSESATSTVYVWDLTDWSMLFSIEEGRGAVSGLAWNSKSTLLTISRDKTDDNGNAVFIYSLDGALQESHESPQVSSLAIHTEKDRLFYGNPDGFLYIYDTSASHYQGRVKFHPANIDSLAINPAQNLLAAGDEDGNLMMLDTSNGNAFLLKEKAVSFKSGVSLSPDGSLTAYCTSKGNLALSQVNVIEPMQTLYSGTDKESCNATAFSPDGSILAGGFTDGNMRLYRVDRTSLKTPDHTAPFAHEVLPSSTPTVKSGISLNEIPVQTIPTLSKGAIVDSNSSEIKVLEKKIELEDFISLYQDQLQYPVEFSGTSNNTLLAKDRTAKNRAEIVDGTIINVMDGNRQIHVSLAANGLNLTTITFSPKDDLIAGGTTDGTVFIWNYLTGEKKCEIFTTPNKVRALKFNHGGSLLAAGYGNMKLDLFSVESCTRAGTLPDTVKPVNQLTFSPDDQYLVTAETDTSAQVFKISTQESLFKFVPDFSRNGLYSAVYNPDQTLVAVGSYEGILTIWNVNSRELLLRLSVGSDDNPITNLFFSKDGTKLFACLKDKTCSILGVPAK</sequence>
<dbReference type="SMART" id="SM00320">
    <property type="entry name" value="WD40"/>
    <property type="match status" value="10"/>
</dbReference>
<evidence type="ECO:0000256" key="1">
    <source>
        <dbReference type="ARBA" id="ARBA00022574"/>
    </source>
</evidence>
<dbReference type="InterPro" id="IPR015943">
    <property type="entry name" value="WD40/YVTN_repeat-like_dom_sf"/>
</dbReference>
<keyword evidence="2" id="KW-0677">Repeat</keyword>
<dbReference type="Proteomes" id="UP000050430">
    <property type="component" value="Unassembled WGS sequence"/>
</dbReference>
<evidence type="ECO:0000313" key="6">
    <source>
        <dbReference type="Proteomes" id="UP000050430"/>
    </source>
</evidence>
<dbReference type="EMBL" id="LGCK01000006">
    <property type="protein sequence ID" value="KPL73277.1"/>
    <property type="molecule type" value="Genomic_DNA"/>
</dbReference>
<organism evidence="5 6">
    <name type="scientific">Leptolinea tardivitalis</name>
    <dbReference type="NCBI Taxonomy" id="229920"/>
    <lineage>
        <taxon>Bacteria</taxon>
        <taxon>Bacillati</taxon>
        <taxon>Chloroflexota</taxon>
        <taxon>Anaerolineae</taxon>
        <taxon>Anaerolineales</taxon>
        <taxon>Anaerolineaceae</taxon>
        <taxon>Leptolinea</taxon>
    </lineage>
</organism>
<feature type="repeat" description="WD" evidence="3">
    <location>
        <begin position="479"/>
        <end position="520"/>
    </location>
</feature>
<feature type="domain" description="Anaphase-promoting complex subunit 4-like WD40" evidence="4">
    <location>
        <begin position="490"/>
        <end position="557"/>
    </location>
</feature>
<proteinExistence type="predicted"/>
<dbReference type="PATRIC" id="fig|229920.5.peg.2305"/>
<evidence type="ECO:0000256" key="3">
    <source>
        <dbReference type="PROSITE-ProRule" id="PRU00221"/>
    </source>
</evidence>
<dbReference type="PROSITE" id="PS50082">
    <property type="entry name" value="WD_REPEATS_2"/>
    <property type="match status" value="3"/>
</dbReference>
<feature type="repeat" description="WD" evidence="3">
    <location>
        <begin position="238"/>
        <end position="279"/>
    </location>
</feature>
<dbReference type="AlphaFoldDB" id="A0A0P6XDP4"/>
<dbReference type="PANTHER" id="PTHR19848">
    <property type="entry name" value="WD40 REPEAT PROTEIN"/>
    <property type="match status" value="1"/>
</dbReference>
<keyword evidence="6" id="KW-1185">Reference proteome</keyword>
<feature type="repeat" description="WD" evidence="3">
    <location>
        <begin position="614"/>
        <end position="648"/>
    </location>
</feature>
<dbReference type="Pfam" id="PF00400">
    <property type="entry name" value="WD40"/>
    <property type="match status" value="2"/>
</dbReference>
<evidence type="ECO:0000313" key="5">
    <source>
        <dbReference type="EMBL" id="KPL73277.1"/>
    </source>
</evidence>
<accession>A0A0P6XDP4</accession>
<evidence type="ECO:0000256" key="2">
    <source>
        <dbReference type="ARBA" id="ARBA00022737"/>
    </source>
</evidence>
<keyword evidence="1 3" id="KW-0853">WD repeat</keyword>
<dbReference type="InterPro" id="IPR001680">
    <property type="entry name" value="WD40_rpt"/>
</dbReference>
<dbReference type="InterPro" id="IPR024977">
    <property type="entry name" value="Apc4-like_WD40_dom"/>
</dbReference>
<dbReference type="Gene3D" id="2.130.10.10">
    <property type="entry name" value="YVTN repeat-like/Quinoprotein amine dehydrogenase"/>
    <property type="match status" value="3"/>
</dbReference>
<dbReference type="InterPro" id="IPR036322">
    <property type="entry name" value="WD40_repeat_dom_sf"/>
</dbReference>
<dbReference type="STRING" id="229920.ADM99_03380"/>
<protein>
    <recommendedName>
        <fullName evidence="4">Anaphase-promoting complex subunit 4-like WD40 domain-containing protein</fullName>
    </recommendedName>
</protein>
<gene>
    <name evidence="5" type="ORF">ADM99_03380</name>
</gene>
<dbReference type="PROSITE" id="PS50294">
    <property type="entry name" value="WD_REPEATS_REGION"/>
    <property type="match status" value="1"/>
</dbReference>
<name>A0A0P6XDP4_9CHLR</name>
<dbReference type="PANTHER" id="PTHR19848:SF8">
    <property type="entry name" value="F-BOX AND WD REPEAT DOMAIN CONTAINING 7"/>
    <property type="match status" value="1"/>
</dbReference>
<comment type="caution">
    <text evidence="5">The sequence shown here is derived from an EMBL/GenBank/DDBJ whole genome shotgun (WGS) entry which is preliminary data.</text>
</comment>
<dbReference type="Pfam" id="PF12894">
    <property type="entry name" value="ANAPC4_WD40"/>
    <property type="match status" value="1"/>
</dbReference>
<reference evidence="5 6" key="1">
    <citation type="submission" date="2015-07" db="EMBL/GenBank/DDBJ databases">
        <title>Genome sequence of Leptolinea tardivitalis DSM 16556.</title>
        <authorList>
            <person name="Hemp J."/>
            <person name="Ward L.M."/>
            <person name="Pace L.A."/>
            <person name="Fischer W.W."/>
        </authorList>
    </citation>
    <scope>NUCLEOTIDE SEQUENCE [LARGE SCALE GENOMIC DNA]</scope>
    <source>
        <strain evidence="5 6">YMTK-2</strain>
    </source>
</reference>
<dbReference type="RefSeq" id="WP_062421683.1">
    <property type="nucleotide sequence ID" value="NZ_BBYA01000009.1"/>
</dbReference>
<dbReference type="OrthoDB" id="142730at2"/>